<dbReference type="InterPro" id="IPR014776">
    <property type="entry name" value="4pyrrole_Mease_sub2"/>
</dbReference>
<feature type="domain" description="Tetrapyrrole methylase" evidence="7">
    <location>
        <begin position="55"/>
        <end position="253"/>
    </location>
</feature>
<keyword evidence="2 6" id="KW-0698">rRNA processing</keyword>
<sequence>MIRHLSRPAYREEFKGDTERSTAAYIDIREDASTGSTSKLPLKAKFGKMSLKPGLYIVSTPIGNFEDITLRAISTLKNSDIILCEDTRISQKLLAKHDIHTKLQIYNDHSDEKDRENIISLIKSGNIVSLISDAGTPLISDPGYKLVRDIRNLNCHIDVVPGVSAPVTALTLSALPTDRFLFHGFLPKTIESKKKIFSELVNLKATLIFFEIAPRLINTLSVAKEILGNREICVVRELTKLYQETKTGNIDEIIEFYQNNILKGEIVLLISGNIQEQNQQKNLEKFIEFCLSKNLSSKTTTELAYDKFKDVYSKKEIYRLVNESK</sequence>
<dbReference type="CDD" id="cd11648">
    <property type="entry name" value="RsmI"/>
    <property type="match status" value="1"/>
</dbReference>
<name>A0A8E0WL95_9RICK</name>
<dbReference type="PANTHER" id="PTHR46111:SF1">
    <property type="entry name" value="RIBOSOMAL RNA SMALL SUBUNIT METHYLTRANSFERASE I"/>
    <property type="match status" value="1"/>
</dbReference>
<evidence type="ECO:0000313" key="9">
    <source>
        <dbReference type="Proteomes" id="UP000027161"/>
    </source>
</evidence>
<keyword evidence="9" id="KW-1185">Reference proteome</keyword>
<dbReference type="PANTHER" id="PTHR46111">
    <property type="entry name" value="RIBOSOMAL RNA SMALL SUBUNIT METHYLTRANSFERASE I"/>
    <property type="match status" value="1"/>
</dbReference>
<dbReference type="InterPro" id="IPR005728">
    <property type="entry name" value="RPE1"/>
</dbReference>
<dbReference type="NCBIfam" id="TIGR00096">
    <property type="entry name" value="16S rRNA (cytidine(1402)-2'-O)-methyltransferase"/>
    <property type="match status" value="1"/>
</dbReference>
<dbReference type="EMBL" id="JFKF01000130">
    <property type="protein sequence ID" value="KDO02566.1"/>
    <property type="molecule type" value="Genomic_DNA"/>
</dbReference>
<proteinExistence type="inferred from homology"/>
<comment type="function">
    <text evidence="6">Catalyzes the 2'-O-methylation of the ribose of cytidine 1402 (C1402) in 16S rRNA.</text>
</comment>
<evidence type="ECO:0000256" key="4">
    <source>
        <dbReference type="ARBA" id="ARBA00022679"/>
    </source>
</evidence>
<comment type="catalytic activity">
    <reaction evidence="6">
        <text>cytidine(1402) in 16S rRNA + S-adenosyl-L-methionine = 2'-O-methylcytidine(1402) in 16S rRNA + S-adenosyl-L-homocysteine + H(+)</text>
        <dbReference type="Rhea" id="RHEA:42924"/>
        <dbReference type="Rhea" id="RHEA-COMP:10285"/>
        <dbReference type="Rhea" id="RHEA-COMP:10286"/>
        <dbReference type="ChEBI" id="CHEBI:15378"/>
        <dbReference type="ChEBI" id="CHEBI:57856"/>
        <dbReference type="ChEBI" id="CHEBI:59789"/>
        <dbReference type="ChEBI" id="CHEBI:74495"/>
        <dbReference type="ChEBI" id="CHEBI:82748"/>
        <dbReference type="EC" id="2.1.1.198"/>
    </reaction>
</comment>
<dbReference type="SUPFAM" id="SSF53790">
    <property type="entry name" value="Tetrapyrrole methylase"/>
    <property type="match status" value="1"/>
</dbReference>
<dbReference type="PIRSF" id="PIRSF005917">
    <property type="entry name" value="MTase_YraL"/>
    <property type="match status" value="1"/>
</dbReference>
<dbReference type="EC" id="2.1.1.198" evidence="6"/>
<evidence type="ECO:0000256" key="3">
    <source>
        <dbReference type="ARBA" id="ARBA00022603"/>
    </source>
</evidence>
<keyword evidence="4 6" id="KW-0808">Transferase</keyword>
<evidence type="ECO:0000256" key="1">
    <source>
        <dbReference type="ARBA" id="ARBA00022490"/>
    </source>
</evidence>
<evidence type="ECO:0000259" key="7">
    <source>
        <dbReference type="Pfam" id="PF00590"/>
    </source>
</evidence>
<keyword evidence="5 6" id="KW-0949">S-adenosyl-L-methionine</keyword>
<comment type="caution">
    <text evidence="8">The sequence shown here is derived from an EMBL/GenBank/DDBJ whole genome shotgun (WGS) entry which is preliminary data.</text>
</comment>
<organism evidence="8 9">
    <name type="scientific">Rickettsia tamurae subsp. buchneri</name>
    <dbReference type="NCBI Taxonomy" id="1462938"/>
    <lineage>
        <taxon>Bacteria</taxon>
        <taxon>Pseudomonadati</taxon>
        <taxon>Pseudomonadota</taxon>
        <taxon>Alphaproteobacteria</taxon>
        <taxon>Rickettsiales</taxon>
        <taxon>Rickettsiaceae</taxon>
        <taxon>Rickettsieae</taxon>
        <taxon>Rickettsia</taxon>
        <taxon>spotted fever group</taxon>
    </lineage>
</organism>
<keyword evidence="3 6" id="KW-0489">Methyltransferase</keyword>
<comment type="subcellular location">
    <subcellularLocation>
        <location evidence="6">Cytoplasm</location>
    </subcellularLocation>
</comment>
<comment type="similarity">
    <text evidence="6">Belongs to the methyltransferase superfamily. RsmI family.</text>
</comment>
<gene>
    <name evidence="6 8" type="primary">rsmI</name>
    <name evidence="8" type="ORF">REISMN_06270</name>
</gene>
<dbReference type="GO" id="GO:0070677">
    <property type="term" value="F:rRNA (cytosine-2'-O-)-methyltransferase activity"/>
    <property type="evidence" value="ECO:0007669"/>
    <property type="project" value="UniProtKB-UniRule"/>
</dbReference>
<reference evidence="8 9" key="1">
    <citation type="submission" date="2014-02" db="EMBL/GenBank/DDBJ databases">
        <title>Draft genome sequence of Rickettsia buchneri sp. nov. ISO7T.</title>
        <authorList>
            <person name="Felsheim R.F."/>
            <person name="Kurtti T.J."/>
            <person name="Munderloh U.G."/>
        </authorList>
    </citation>
    <scope>NUCLEOTIDE SEQUENCE [LARGE SCALE GENOMIC DNA]</scope>
    <source>
        <strain evidence="8 9">ISO7</strain>
    </source>
</reference>
<protein>
    <recommendedName>
        <fullName evidence="6">Ribosomal RNA small subunit methyltransferase I</fullName>
        <ecNumber evidence="6">2.1.1.198</ecNumber>
    </recommendedName>
    <alternativeName>
        <fullName evidence="6">16S rRNA 2'-O-ribose C1402 methyltransferase</fullName>
    </alternativeName>
    <alternativeName>
        <fullName evidence="6">rRNA (cytidine-2'-O-)-methyltransferase RsmI</fullName>
    </alternativeName>
</protein>
<dbReference type="InterPro" id="IPR014777">
    <property type="entry name" value="4pyrrole_Mease_sub1"/>
</dbReference>
<keyword evidence="1 6" id="KW-0963">Cytoplasm</keyword>
<dbReference type="InterPro" id="IPR008189">
    <property type="entry name" value="rRNA_ssu_MeTfrase_I"/>
</dbReference>
<dbReference type="PROSITE" id="PS01296">
    <property type="entry name" value="RSMI"/>
    <property type="match status" value="1"/>
</dbReference>
<dbReference type="FunFam" id="3.30.950.10:FF:000002">
    <property type="entry name" value="Ribosomal RNA small subunit methyltransferase I"/>
    <property type="match status" value="1"/>
</dbReference>
<evidence type="ECO:0000313" key="8">
    <source>
        <dbReference type="EMBL" id="KDO02566.1"/>
    </source>
</evidence>
<dbReference type="Pfam" id="PF00590">
    <property type="entry name" value="TP_methylase"/>
    <property type="match status" value="1"/>
</dbReference>
<evidence type="ECO:0000256" key="5">
    <source>
        <dbReference type="ARBA" id="ARBA00022691"/>
    </source>
</evidence>
<evidence type="ECO:0000256" key="2">
    <source>
        <dbReference type="ARBA" id="ARBA00022552"/>
    </source>
</evidence>
<dbReference type="InterPro" id="IPR000878">
    <property type="entry name" value="4pyrrol_Mease"/>
</dbReference>
<dbReference type="AlphaFoldDB" id="A0A8E0WL95"/>
<dbReference type="InterPro" id="IPR018063">
    <property type="entry name" value="SAM_MeTrfase_RsmI_CS"/>
</dbReference>
<dbReference type="Proteomes" id="UP000027161">
    <property type="component" value="Unassembled WGS sequence"/>
</dbReference>
<evidence type="ECO:0000256" key="6">
    <source>
        <dbReference type="HAMAP-Rule" id="MF_01877"/>
    </source>
</evidence>
<dbReference type="Gene3D" id="3.40.1010.10">
    <property type="entry name" value="Cobalt-precorrin-4 Transmethylase, Domain 1"/>
    <property type="match status" value="1"/>
</dbReference>
<dbReference type="GO" id="GO:0005737">
    <property type="term" value="C:cytoplasm"/>
    <property type="evidence" value="ECO:0007669"/>
    <property type="project" value="UniProtKB-SubCell"/>
</dbReference>
<dbReference type="InterPro" id="IPR035996">
    <property type="entry name" value="4pyrrol_Methylase_sf"/>
</dbReference>
<dbReference type="Gene3D" id="3.30.950.10">
    <property type="entry name" value="Methyltransferase, Cobalt-precorrin-4 Transmethylase, Domain 2"/>
    <property type="match status" value="1"/>
</dbReference>
<accession>A0A8E0WL95</accession>
<dbReference type="FunFam" id="3.40.1010.10:FF:000007">
    <property type="entry name" value="Ribosomal RNA small subunit methyltransferase I"/>
    <property type="match status" value="1"/>
</dbReference>
<dbReference type="HAMAP" id="MF_01877">
    <property type="entry name" value="16SrRNA_methyltr_I"/>
    <property type="match status" value="1"/>
</dbReference>
<dbReference type="NCBIfam" id="TIGR01045">
    <property type="entry name" value="RPE1"/>
    <property type="match status" value="1"/>
</dbReference>